<keyword evidence="7" id="KW-1185">Reference proteome</keyword>
<dbReference type="SUPFAM" id="SSF53335">
    <property type="entry name" value="S-adenosyl-L-methionine-dependent methyltransferases"/>
    <property type="match status" value="1"/>
</dbReference>
<keyword evidence="2" id="KW-0489">Methyltransferase</keyword>
<evidence type="ECO:0000313" key="7">
    <source>
        <dbReference type="Proteomes" id="UP000306102"/>
    </source>
</evidence>
<evidence type="ECO:0000313" key="6">
    <source>
        <dbReference type="EMBL" id="THG06062.1"/>
    </source>
</evidence>
<dbReference type="InterPro" id="IPR042086">
    <property type="entry name" value="MeTrfase_capping"/>
</dbReference>
<evidence type="ECO:0000256" key="1">
    <source>
        <dbReference type="ARBA" id="ARBA00007967"/>
    </source>
</evidence>
<evidence type="ECO:0000256" key="5">
    <source>
        <dbReference type="ARBA" id="ARBA00022842"/>
    </source>
</evidence>
<keyword evidence="3" id="KW-0808">Transferase</keyword>
<dbReference type="EMBL" id="SDRB02010511">
    <property type="protein sequence ID" value="THG06062.1"/>
    <property type="molecule type" value="Genomic_DNA"/>
</dbReference>
<dbReference type="Pfam" id="PF03492">
    <property type="entry name" value="Methyltransf_7"/>
    <property type="match status" value="1"/>
</dbReference>
<dbReference type="InterPro" id="IPR029063">
    <property type="entry name" value="SAM-dependent_MTases_sf"/>
</dbReference>
<keyword evidence="4" id="KW-0479">Metal-binding</keyword>
<dbReference type="AlphaFoldDB" id="A0A4S4DS85"/>
<sequence>MSGNLEFPMNGGDGANSYSKNSRYQGDAINVVKEMIIEAIAKKFDITSLSFSSNTIRIADLDCSVGPNTFNAMKKELLDNGSLAWNKGKIHYTIASKEIANVYAAQFAKDMDTFFNARADEIIVGGMMILIIPSLADGVQYS</sequence>
<evidence type="ECO:0000256" key="4">
    <source>
        <dbReference type="ARBA" id="ARBA00022723"/>
    </source>
</evidence>
<comment type="caution">
    <text evidence="6">The sequence shown here is derived from an EMBL/GenBank/DDBJ whole genome shotgun (WGS) entry which is preliminary data.</text>
</comment>
<dbReference type="GO" id="GO:0032259">
    <property type="term" value="P:methylation"/>
    <property type="evidence" value="ECO:0007669"/>
    <property type="project" value="UniProtKB-KW"/>
</dbReference>
<dbReference type="InterPro" id="IPR005299">
    <property type="entry name" value="MeTrfase_7"/>
</dbReference>
<keyword evidence="5" id="KW-0460">Magnesium</keyword>
<evidence type="ECO:0000256" key="3">
    <source>
        <dbReference type="ARBA" id="ARBA00022679"/>
    </source>
</evidence>
<gene>
    <name evidence="6" type="ORF">TEA_013161</name>
</gene>
<reference evidence="6 7" key="1">
    <citation type="journal article" date="2018" name="Proc. Natl. Acad. Sci. U.S.A.">
        <title>Draft genome sequence of Camellia sinensis var. sinensis provides insights into the evolution of the tea genome and tea quality.</title>
        <authorList>
            <person name="Wei C."/>
            <person name="Yang H."/>
            <person name="Wang S."/>
            <person name="Zhao J."/>
            <person name="Liu C."/>
            <person name="Gao L."/>
            <person name="Xia E."/>
            <person name="Lu Y."/>
            <person name="Tai Y."/>
            <person name="She G."/>
            <person name="Sun J."/>
            <person name="Cao H."/>
            <person name="Tong W."/>
            <person name="Gao Q."/>
            <person name="Li Y."/>
            <person name="Deng W."/>
            <person name="Jiang X."/>
            <person name="Wang W."/>
            <person name="Chen Q."/>
            <person name="Zhang S."/>
            <person name="Li H."/>
            <person name="Wu J."/>
            <person name="Wang P."/>
            <person name="Li P."/>
            <person name="Shi C."/>
            <person name="Zheng F."/>
            <person name="Jian J."/>
            <person name="Huang B."/>
            <person name="Shan D."/>
            <person name="Shi M."/>
            <person name="Fang C."/>
            <person name="Yue Y."/>
            <person name="Li F."/>
            <person name="Li D."/>
            <person name="Wei S."/>
            <person name="Han B."/>
            <person name="Jiang C."/>
            <person name="Yin Y."/>
            <person name="Xia T."/>
            <person name="Zhang Z."/>
            <person name="Bennetzen J.L."/>
            <person name="Zhao S."/>
            <person name="Wan X."/>
        </authorList>
    </citation>
    <scope>NUCLEOTIDE SEQUENCE [LARGE SCALE GENOMIC DNA]</scope>
    <source>
        <strain evidence="7">cv. Shuchazao</strain>
        <tissue evidence="6">Leaf</tissue>
    </source>
</reference>
<comment type="similarity">
    <text evidence="1">Belongs to the methyltransferase superfamily. Type-7 methyltransferase family.</text>
</comment>
<dbReference type="Proteomes" id="UP000306102">
    <property type="component" value="Unassembled WGS sequence"/>
</dbReference>
<organism evidence="6 7">
    <name type="scientific">Camellia sinensis var. sinensis</name>
    <name type="common">China tea</name>
    <dbReference type="NCBI Taxonomy" id="542762"/>
    <lineage>
        <taxon>Eukaryota</taxon>
        <taxon>Viridiplantae</taxon>
        <taxon>Streptophyta</taxon>
        <taxon>Embryophyta</taxon>
        <taxon>Tracheophyta</taxon>
        <taxon>Spermatophyta</taxon>
        <taxon>Magnoliopsida</taxon>
        <taxon>eudicotyledons</taxon>
        <taxon>Gunneridae</taxon>
        <taxon>Pentapetalae</taxon>
        <taxon>asterids</taxon>
        <taxon>Ericales</taxon>
        <taxon>Theaceae</taxon>
        <taxon>Camellia</taxon>
    </lineage>
</organism>
<dbReference type="GO" id="GO:0008168">
    <property type="term" value="F:methyltransferase activity"/>
    <property type="evidence" value="ECO:0007669"/>
    <property type="project" value="UniProtKB-KW"/>
</dbReference>
<protein>
    <submittedName>
        <fullName evidence="6">Uncharacterized protein</fullName>
    </submittedName>
</protein>
<accession>A0A4S4DS85</accession>
<name>A0A4S4DS85_CAMSN</name>
<dbReference type="PANTHER" id="PTHR31009">
    <property type="entry name" value="S-ADENOSYL-L-METHIONINE:CARBOXYL METHYLTRANSFERASE FAMILY PROTEIN"/>
    <property type="match status" value="1"/>
</dbReference>
<dbReference type="Gene3D" id="3.40.50.150">
    <property type="entry name" value="Vaccinia Virus protein VP39"/>
    <property type="match status" value="2"/>
</dbReference>
<dbReference type="GO" id="GO:0046872">
    <property type="term" value="F:metal ion binding"/>
    <property type="evidence" value="ECO:0007669"/>
    <property type="project" value="UniProtKB-KW"/>
</dbReference>
<evidence type="ECO:0000256" key="2">
    <source>
        <dbReference type="ARBA" id="ARBA00022603"/>
    </source>
</evidence>
<dbReference type="Gene3D" id="1.10.1200.270">
    <property type="entry name" value="Methyltransferase, alpha-helical capping domain"/>
    <property type="match status" value="1"/>
</dbReference>
<proteinExistence type="inferred from homology"/>